<dbReference type="EMBL" id="QGMY01000008">
    <property type="protein sequence ID" value="PWR71350.1"/>
    <property type="molecule type" value="Genomic_DNA"/>
</dbReference>
<accession>A0A2V2MYJ5</accession>
<dbReference type="Proteomes" id="UP000245657">
    <property type="component" value="Unassembled WGS sequence"/>
</dbReference>
<protein>
    <submittedName>
        <fullName evidence="1">Uncharacterized protein</fullName>
    </submittedName>
</protein>
<evidence type="ECO:0000313" key="1">
    <source>
        <dbReference type="EMBL" id="PWR71350.1"/>
    </source>
</evidence>
<comment type="caution">
    <text evidence="1">The sequence shown here is derived from an EMBL/GenBank/DDBJ whole genome shotgun (WGS) entry which is preliminary data.</text>
</comment>
<proteinExistence type="predicted"/>
<name>A0A2V2MYJ5_9EURY</name>
<dbReference type="GeneID" id="97547025"/>
<sequence length="123" mass="14027">MEIVSVRTQPVLSDGRVKTEYLLSSPVTREVLYALSQGSYENTGWQYLSPTYCISNHEGLQISGILKSPVIVVESLPEISIGIEDYFHGFLSTIPDSEKPDWYPLVLIQKSIQYLKHIFLRHK</sequence>
<reference evidence="1 2" key="1">
    <citation type="submission" date="2018-05" db="EMBL/GenBank/DDBJ databases">
        <title>Draft genome of Methanospirillum lacunae Ki8-1.</title>
        <authorList>
            <person name="Dueholm M.S."/>
            <person name="Nielsen P.H."/>
            <person name="Bakmann L.F."/>
            <person name="Otzen D.E."/>
        </authorList>
    </citation>
    <scope>NUCLEOTIDE SEQUENCE [LARGE SCALE GENOMIC DNA]</scope>
    <source>
        <strain evidence="1 2">Ki8-1</strain>
    </source>
</reference>
<dbReference type="AlphaFoldDB" id="A0A2V2MYJ5"/>
<dbReference type="RefSeq" id="WP_109968968.1">
    <property type="nucleotide sequence ID" value="NZ_CP176093.1"/>
</dbReference>
<gene>
    <name evidence="1" type="ORF">DK846_10820</name>
</gene>
<evidence type="ECO:0000313" key="2">
    <source>
        <dbReference type="Proteomes" id="UP000245657"/>
    </source>
</evidence>
<keyword evidence="2" id="KW-1185">Reference proteome</keyword>
<organism evidence="1 2">
    <name type="scientific">Methanospirillum lacunae</name>
    <dbReference type="NCBI Taxonomy" id="668570"/>
    <lineage>
        <taxon>Archaea</taxon>
        <taxon>Methanobacteriati</taxon>
        <taxon>Methanobacteriota</taxon>
        <taxon>Stenosarchaea group</taxon>
        <taxon>Methanomicrobia</taxon>
        <taxon>Methanomicrobiales</taxon>
        <taxon>Methanospirillaceae</taxon>
        <taxon>Methanospirillum</taxon>
    </lineage>
</organism>